<dbReference type="Gene3D" id="3.30.300.160">
    <property type="entry name" value="Type II secretion system, protein E, N-terminal domain"/>
    <property type="match status" value="1"/>
</dbReference>
<dbReference type="GO" id="GO:0005524">
    <property type="term" value="F:ATP binding"/>
    <property type="evidence" value="ECO:0007669"/>
    <property type="project" value="UniProtKB-KW"/>
</dbReference>
<keyword evidence="6" id="KW-1185">Reference proteome</keyword>
<dbReference type="InterPro" id="IPR007831">
    <property type="entry name" value="T2SS_GspE_N"/>
</dbReference>
<evidence type="ECO:0000313" key="6">
    <source>
        <dbReference type="Proteomes" id="UP000076476"/>
    </source>
</evidence>
<dbReference type="InterPro" id="IPR027417">
    <property type="entry name" value="P-loop_NTPase"/>
</dbReference>
<reference evidence="5 6" key="1">
    <citation type="submission" date="2016-04" db="EMBL/GenBank/DDBJ databases">
        <title>Draft genome sequence of Aeribacillus pallidus 8m3 from petroleum reservoir.</title>
        <authorList>
            <person name="Poltaraus A.B."/>
            <person name="Nazina T.N."/>
            <person name="Tourova T.P."/>
            <person name="Malakho S.M."/>
            <person name="Korshunova A.V."/>
            <person name="Sokolova D.S."/>
        </authorList>
    </citation>
    <scope>NUCLEOTIDE SEQUENCE [LARGE SCALE GENOMIC DNA]</scope>
    <source>
        <strain evidence="5 6">8m3</strain>
    </source>
</reference>
<evidence type="ECO:0000256" key="2">
    <source>
        <dbReference type="ARBA" id="ARBA00022741"/>
    </source>
</evidence>
<dbReference type="Pfam" id="PF05157">
    <property type="entry name" value="MshEN"/>
    <property type="match status" value="1"/>
</dbReference>
<protein>
    <submittedName>
        <fullName evidence="5">Type II secretion system protein GspE</fullName>
    </submittedName>
</protein>
<dbReference type="CDD" id="cd01129">
    <property type="entry name" value="PulE-GspE-like"/>
    <property type="match status" value="1"/>
</dbReference>
<dbReference type="EMBL" id="LWBR01000013">
    <property type="protein sequence ID" value="KZN96863.1"/>
    <property type="molecule type" value="Genomic_DNA"/>
</dbReference>
<comment type="caution">
    <text evidence="5">The sequence shown here is derived from an EMBL/GenBank/DDBJ whole genome shotgun (WGS) entry which is preliminary data.</text>
</comment>
<dbReference type="SUPFAM" id="SSF52540">
    <property type="entry name" value="P-loop containing nucleoside triphosphate hydrolases"/>
    <property type="match status" value="1"/>
</dbReference>
<proteinExistence type="inferred from homology"/>
<dbReference type="SMART" id="SM00382">
    <property type="entry name" value="AAA"/>
    <property type="match status" value="1"/>
</dbReference>
<dbReference type="Gene3D" id="3.30.450.90">
    <property type="match status" value="1"/>
</dbReference>
<dbReference type="GO" id="GO:0005886">
    <property type="term" value="C:plasma membrane"/>
    <property type="evidence" value="ECO:0007669"/>
    <property type="project" value="TreeGrafter"/>
</dbReference>
<organism evidence="5 6">
    <name type="scientific">Aeribacillus pallidus</name>
    <dbReference type="NCBI Taxonomy" id="33936"/>
    <lineage>
        <taxon>Bacteria</taxon>
        <taxon>Bacillati</taxon>
        <taxon>Bacillota</taxon>
        <taxon>Bacilli</taxon>
        <taxon>Bacillales</taxon>
        <taxon>Bacillaceae</taxon>
        <taxon>Aeribacillus</taxon>
    </lineage>
</organism>
<dbReference type="InterPro" id="IPR001482">
    <property type="entry name" value="T2SS/T4SS_dom"/>
</dbReference>
<dbReference type="FunFam" id="3.40.50.300:FF:000398">
    <property type="entry name" value="Type IV pilus assembly ATPase PilB"/>
    <property type="match status" value="1"/>
</dbReference>
<gene>
    <name evidence="5" type="ORF">AZI98_04590</name>
</gene>
<comment type="similarity">
    <text evidence="1">Belongs to the GSP E family.</text>
</comment>
<evidence type="ECO:0000259" key="4">
    <source>
        <dbReference type="PROSITE" id="PS00662"/>
    </source>
</evidence>
<dbReference type="Proteomes" id="UP000076476">
    <property type="component" value="Unassembled WGS sequence"/>
</dbReference>
<keyword evidence="3" id="KW-0067">ATP-binding</keyword>
<dbReference type="Pfam" id="PF00437">
    <property type="entry name" value="T2SSE"/>
    <property type="match status" value="1"/>
</dbReference>
<keyword evidence="2" id="KW-0547">Nucleotide-binding</keyword>
<evidence type="ECO:0000313" key="5">
    <source>
        <dbReference type="EMBL" id="KZN96863.1"/>
    </source>
</evidence>
<feature type="domain" description="Bacterial type II secretion system protein E" evidence="4">
    <location>
        <begin position="377"/>
        <end position="391"/>
    </location>
</feature>
<dbReference type="STRING" id="33936.AZI98_04590"/>
<dbReference type="SUPFAM" id="SSF160246">
    <property type="entry name" value="EspE N-terminal domain-like"/>
    <property type="match status" value="1"/>
</dbReference>
<evidence type="ECO:0000256" key="1">
    <source>
        <dbReference type="ARBA" id="ARBA00006611"/>
    </source>
</evidence>
<dbReference type="GO" id="GO:0016887">
    <property type="term" value="F:ATP hydrolysis activity"/>
    <property type="evidence" value="ECO:0007669"/>
    <property type="project" value="TreeGrafter"/>
</dbReference>
<dbReference type="InterPro" id="IPR037257">
    <property type="entry name" value="T2SS_E_N_sf"/>
</dbReference>
<dbReference type="FunFam" id="3.30.450.90:FF:000001">
    <property type="entry name" value="Type II secretion system ATPase GspE"/>
    <property type="match status" value="1"/>
</dbReference>
<dbReference type="PANTHER" id="PTHR30258:SF1">
    <property type="entry name" value="PROTEIN TRANSPORT PROTEIN HOFB HOMOLOG"/>
    <property type="match status" value="1"/>
</dbReference>
<evidence type="ECO:0000256" key="3">
    <source>
        <dbReference type="ARBA" id="ARBA00022840"/>
    </source>
</evidence>
<dbReference type="FunFam" id="3.30.300.160:FF:000002">
    <property type="entry name" value="Type II secretion system protein E"/>
    <property type="match status" value="1"/>
</dbReference>
<dbReference type="InterPro" id="IPR003593">
    <property type="entry name" value="AAA+_ATPase"/>
</dbReference>
<dbReference type="AlphaFoldDB" id="A0A165Y9J5"/>
<name>A0A165Y9J5_9BACI</name>
<dbReference type="PROSITE" id="PS00662">
    <property type="entry name" value="T2SP_E"/>
    <property type="match status" value="1"/>
</dbReference>
<accession>A0A165Y9J5</accession>
<sequence length="558" mass="62921">MFGGERKLSRKRLGDLLLEAGLITNEQLNQTLKNKSPDEKLGDALLREGFITEQQLIEVLEFQLGIPHINIYQYPIDQDVLQLIPKELAKRHYVMPIRKDKNKLFVAMADPMDYFAIEELRMATGCHIEPAIATKDELYRTITKYYDLQESMEEIMSDLSPKDSMDEAKVTDEDSPVVRLVNQIIANGLAQRASDIHFDPQETDVKVRYRVDGILRLERSLPKHMQNVIIARIKIMANLNITENRLPQDGRIKTTINFKPVDIRVATLPTIFGEKVVMRILDLSNVLNSVEKIGFTDENLEKFITMLNQPNGIILITGPTGSGKSSTLYAALNQLNSEDVNIITVEDPVEYQIEGVNQIQVNEDIGLTFANGLRSILRQDPDIIMIGEIRDTETAQIAIRASLTGHLVLSTLHTNSAVAALTRLIDMGIEPYLISSSIIGIVAQRLVRRVCRDCREIVRPTEREKEIFANRGLEIETVAKGKGCPSCNMTGYRGRLAIQEVLPIDAEIRELIMNNTSTSYLQNFVREKGLKFLIDDGLLKVKEGLTTTEEILRVAVLE</sequence>
<dbReference type="Gene3D" id="3.40.50.300">
    <property type="entry name" value="P-loop containing nucleotide triphosphate hydrolases"/>
    <property type="match status" value="1"/>
</dbReference>
<dbReference type="PANTHER" id="PTHR30258">
    <property type="entry name" value="TYPE II SECRETION SYSTEM PROTEIN GSPE-RELATED"/>
    <property type="match status" value="1"/>
</dbReference>